<evidence type="ECO:0000256" key="2">
    <source>
        <dbReference type="ARBA" id="ARBA00022801"/>
    </source>
</evidence>
<dbReference type="RefSeq" id="WP_262564672.1">
    <property type="nucleotide sequence ID" value="NZ_JAPFCC010000001.1"/>
</dbReference>
<name>A0ABT3MZV4_9GAMM</name>
<evidence type="ECO:0000313" key="5">
    <source>
        <dbReference type="EMBL" id="MCW7554911.1"/>
    </source>
</evidence>
<dbReference type="Gene3D" id="3.10.129.10">
    <property type="entry name" value="Hotdog Thioesterase"/>
    <property type="match status" value="1"/>
</dbReference>
<feature type="domain" description="HotDog ACOT-type" evidence="4">
    <location>
        <begin position="11"/>
        <end position="125"/>
    </location>
</feature>
<reference evidence="5 6" key="1">
    <citation type="submission" date="2022-10" db="EMBL/GenBank/DDBJ databases">
        <title>High-quality genome sequences of two octocoral-associated bacteria, Endozoicomonas euniceicola EF212 and Endozoicomonas gorgoniicola PS125.</title>
        <authorList>
            <person name="Chiou Y.-J."/>
            <person name="Chen Y.-H."/>
        </authorList>
    </citation>
    <scope>NUCLEOTIDE SEQUENCE [LARGE SCALE GENOMIC DNA]</scope>
    <source>
        <strain evidence="5 6">PS125</strain>
    </source>
</reference>
<organism evidence="5 6">
    <name type="scientific">Endozoicomonas gorgoniicola</name>
    <dbReference type="NCBI Taxonomy" id="1234144"/>
    <lineage>
        <taxon>Bacteria</taxon>
        <taxon>Pseudomonadati</taxon>
        <taxon>Pseudomonadota</taxon>
        <taxon>Gammaproteobacteria</taxon>
        <taxon>Oceanospirillales</taxon>
        <taxon>Endozoicomonadaceae</taxon>
        <taxon>Endozoicomonas</taxon>
    </lineage>
</organism>
<dbReference type="InterPro" id="IPR033120">
    <property type="entry name" value="HOTDOG_ACOT"/>
</dbReference>
<dbReference type="InterPro" id="IPR029069">
    <property type="entry name" value="HotDog_dom_sf"/>
</dbReference>
<dbReference type="SUPFAM" id="SSF54637">
    <property type="entry name" value="Thioesterase/thiol ester dehydrase-isomerase"/>
    <property type="match status" value="1"/>
</dbReference>
<comment type="caution">
    <text evidence="5">The sequence shown here is derived from an EMBL/GenBank/DDBJ whole genome shotgun (WGS) entry which is preliminary data.</text>
</comment>
<dbReference type="Pfam" id="PF03061">
    <property type="entry name" value="4HBT"/>
    <property type="match status" value="1"/>
</dbReference>
<evidence type="ECO:0000259" key="4">
    <source>
        <dbReference type="PROSITE" id="PS51770"/>
    </source>
</evidence>
<evidence type="ECO:0000313" key="6">
    <source>
        <dbReference type="Proteomes" id="UP001209854"/>
    </source>
</evidence>
<accession>A0ABT3MZV4</accession>
<proteinExistence type="inferred from homology"/>
<keyword evidence="2 3" id="KW-0378">Hydrolase</keyword>
<dbReference type="Proteomes" id="UP001209854">
    <property type="component" value="Unassembled WGS sequence"/>
</dbReference>
<dbReference type="InterPro" id="IPR006683">
    <property type="entry name" value="Thioestr_dom"/>
</dbReference>
<dbReference type="InterPro" id="IPR040170">
    <property type="entry name" value="Cytosol_ACT"/>
</dbReference>
<evidence type="ECO:0000256" key="3">
    <source>
        <dbReference type="PROSITE-ProRule" id="PRU01106"/>
    </source>
</evidence>
<dbReference type="PANTHER" id="PTHR11049">
    <property type="entry name" value="ACYL COENZYME A THIOESTER HYDROLASE"/>
    <property type="match status" value="1"/>
</dbReference>
<evidence type="ECO:0000256" key="1">
    <source>
        <dbReference type="ARBA" id="ARBA00010458"/>
    </source>
</evidence>
<dbReference type="PANTHER" id="PTHR11049:SF5">
    <property type="entry name" value="ACYL-COA THIOESTER HYDROLASE YCIA"/>
    <property type="match status" value="1"/>
</dbReference>
<sequence length="133" mass="14348">MNLVNDDNPVPQGELTLKVLADNQSTNHTGDVFAGWVAMNVDQAGEIQARKVAKGRVVTVSIGAMSFMRPVQVGDIIGLYSRVTEVGKTSIRVIVEAWIENDNGDSVSQKKLTETSMVFVAVDGSGSTQRINR</sequence>
<dbReference type="CDD" id="cd03442">
    <property type="entry name" value="BFIT_BACH"/>
    <property type="match status" value="1"/>
</dbReference>
<dbReference type="EMBL" id="JAPFCC010000001">
    <property type="protein sequence ID" value="MCW7554911.1"/>
    <property type="molecule type" value="Genomic_DNA"/>
</dbReference>
<protein>
    <submittedName>
        <fullName evidence="5">Acyl-CoA thioesterase</fullName>
    </submittedName>
</protein>
<comment type="similarity">
    <text evidence="1">Belongs to the acyl coenzyme A hydrolase family.</text>
</comment>
<dbReference type="PROSITE" id="PS51770">
    <property type="entry name" value="HOTDOG_ACOT"/>
    <property type="match status" value="1"/>
</dbReference>
<gene>
    <name evidence="5" type="ORF">NX722_20270</name>
</gene>
<keyword evidence="6" id="KW-1185">Reference proteome</keyword>